<dbReference type="PANTHER" id="PTHR34069">
    <property type="entry name" value="3-OXOACYL-[ACYL-CARRIER-PROTEIN] SYNTHASE 3"/>
    <property type="match status" value="1"/>
</dbReference>
<dbReference type="Gene3D" id="3.40.47.10">
    <property type="match status" value="1"/>
</dbReference>
<dbReference type="Proteomes" id="UP000754563">
    <property type="component" value="Unassembled WGS sequence"/>
</dbReference>
<dbReference type="InterPro" id="IPR016039">
    <property type="entry name" value="Thiolase-like"/>
</dbReference>
<dbReference type="InterPro" id="IPR004656">
    <property type="entry name" value="HMG_CoA_Synthase"/>
</dbReference>
<dbReference type="EC" id="2.3.3.10" evidence="4"/>
<dbReference type="NCBIfam" id="NF003274">
    <property type="entry name" value="PRK04262.1"/>
    <property type="match status" value="1"/>
</dbReference>
<evidence type="ECO:0000256" key="1">
    <source>
        <dbReference type="ARBA" id="ARBA00022679"/>
    </source>
</evidence>
<reference evidence="4" key="2">
    <citation type="journal article" date="2021" name="Microbiome">
        <title>Successional dynamics and alternative stable states in a saline activated sludge microbial community over 9 years.</title>
        <authorList>
            <person name="Wang Y."/>
            <person name="Ye J."/>
            <person name="Ju F."/>
            <person name="Liu L."/>
            <person name="Boyd J.A."/>
            <person name="Deng Y."/>
            <person name="Parks D.H."/>
            <person name="Jiang X."/>
            <person name="Yin X."/>
            <person name="Woodcroft B.J."/>
            <person name="Tyson G.W."/>
            <person name="Hugenholtz P."/>
            <person name="Polz M.F."/>
            <person name="Zhang T."/>
        </authorList>
    </citation>
    <scope>NUCLEOTIDE SEQUENCE</scope>
    <source>
        <strain evidence="4">HKST-UBA11</strain>
    </source>
</reference>
<organism evidence="4 5">
    <name type="scientific">Candidatus Dojkabacteria bacterium</name>
    <dbReference type="NCBI Taxonomy" id="2099670"/>
    <lineage>
        <taxon>Bacteria</taxon>
        <taxon>Candidatus Dojkabacteria</taxon>
    </lineage>
</organism>
<keyword evidence="2 4" id="KW-0012">Acyltransferase</keyword>
<dbReference type="PANTHER" id="PTHR34069:SF3">
    <property type="entry name" value="ACYL-COA:ACYL-COA ALKYLTRANSFERASE"/>
    <property type="match status" value="1"/>
</dbReference>
<name>A0A955L9A7_9BACT</name>
<dbReference type="AlphaFoldDB" id="A0A955L9A7"/>
<feature type="domain" description="Beta-ketoacyl-[acyl-carrier-protein] synthase III C-terminal" evidence="3">
    <location>
        <begin position="220"/>
        <end position="305"/>
    </location>
</feature>
<dbReference type="EMBL" id="JAGQLH010000052">
    <property type="protein sequence ID" value="MCA9385874.1"/>
    <property type="molecule type" value="Genomic_DNA"/>
</dbReference>
<comment type="caution">
    <text evidence="4">The sequence shown here is derived from an EMBL/GenBank/DDBJ whole genome shotgun (WGS) entry which is preliminary data.</text>
</comment>
<proteinExistence type="predicted"/>
<evidence type="ECO:0000313" key="4">
    <source>
        <dbReference type="EMBL" id="MCA9385874.1"/>
    </source>
</evidence>
<protein>
    <submittedName>
        <fullName evidence="4">Hydroxymethylglutaryl-CoA synthase</fullName>
        <ecNumber evidence="4">2.3.3.10</ecNumber>
    </submittedName>
</protein>
<accession>A0A955L9A7</accession>
<evidence type="ECO:0000313" key="5">
    <source>
        <dbReference type="Proteomes" id="UP000754563"/>
    </source>
</evidence>
<dbReference type="CDD" id="cd00827">
    <property type="entry name" value="init_cond_enzymes"/>
    <property type="match status" value="1"/>
</dbReference>
<reference evidence="4" key="1">
    <citation type="submission" date="2020-04" db="EMBL/GenBank/DDBJ databases">
        <authorList>
            <person name="Zhang T."/>
        </authorList>
    </citation>
    <scope>NUCLEOTIDE SEQUENCE</scope>
    <source>
        <strain evidence="4">HKST-UBA11</strain>
    </source>
</reference>
<keyword evidence="1 4" id="KW-0808">Transferase</keyword>
<dbReference type="NCBIfam" id="TIGR00748">
    <property type="entry name" value="HMG_CoA_syn_Arc"/>
    <property type="match status" value="1"/>
</dbReference>
<evidence type="ECO:0000256" key="2">
    <source>
        <dbReference type="ARBA" id="ARBA00023315"/>
    </source>
</evidence>
<evidence type="ECO:0000259" key="3">
    <source>
        <dbReference type="Pfam" id="PF08541"/>
    </source>
</evidence>
<dbReference type="InterPro" id="IPR013747">
    <property type="entry name" value="ACP_syn_III_C"/>
</dbReference>
<dbReference type="Pfam" id="PF08541">
    <property type="entry name" value="ACP_syn_III_C"/>
    <property type="match status" value="1"/>
</dbReference>
<dbReference type="SUPFAM" id="SSF53901">
    <property type="entry name" value="Thiolase-like"/>
    <property type="match status" value="2"/>
</dbReference>
<gene>
    <name evidence="4" type="ORF">KC717_04465</name>
</gene>
<dbReference type="GO" id="GO:0044550">
    <property type="term" value="P:secondary metabolite biosynthetic process"/>
    <property type="evidence" value="ECO:0007669"/>
    <property type="project" value="TreeGrafter"/>
</dbReference>
<dbReference type="GO" id="GO:0004421">
    <property type="term" value="F:hydroxymethylglutaryl-CoA synthase activity"/>
    <property type="evidence" value="ECO:0007669"/>
    <property type="project" value="UniProtKB-EC"/>
</dbReference>
<sequence>MGIVSYGAYIPPYRITVKEIARTWGADALKIEQGLGLIEKSVPGLDEDTATNAVNAAFQAIERFGVKEAQSIGAIYVGSESHPYAVKPTAGIVGEALNIGNEWTAADLEFACKAGTAGIQAVIGLVESKRIKLGLAIGADTAQGAPGDALEYSAASAGAAFLLGTKKCIAKVIHTTSYTTDTPDFWRREHVQFPKHGGRFTGKPAYEQHVLAATQQLIRDTDITVEDVDHVVFHMPNGKFPKVVAKKLGVTSSQLEKGFVVPMVGNSYSASSLVGLASVLDSAQPGEKILLTSYGSGAGSDSFLFEVTDEIVEYREKAKTGIYTQTVLEQTEQKSYLTYGQYVRHTKKLR</sequence>